<dbReference type="InterPro" id="IPR003305">
    <property type="entry name" value="CenC_carb-bd"/>
</dbReference>
<sequence length="676" mass="73366">MFPSLPAARASRLPVLKGIALAAFLLACGAHAETVVRINTAVAGTPISPHFYGLMTEEINYSYDGGLYAELIRNRAFRDDENQPVHWSLVQASGGAATMMLDRDSPIPGTALTTALKLDATGAASGRRVGVANDGYWGIPVKPGTTYRASFYARAVAGGAVPVRASIESSDGATVYASASIAGISGQWTKYSVQLTTPANLAPTTDARFVLSTEKPGTLLFNQVSLFPPTLNDRPNGLRPDLMKMMADMRPKFVRLPGGNYLEGDTVNTRFQWKQTLGPIEQRPGHMGTWRYRSSDGMGLLEFLTWTEDIGAEPLLAVFAGYALKGETIAAGPALQPYVDEALDEIEYVIGGVDTKWGAQRAKDGHPAPFKLNYIEIGNEDGFDKQKTYDGRFTQFYDAIKAKYPQLKLISTVNGLDSLGQRQHLSSRVPDLIDEHYYFDGRAGMEAAHRYDKYDRSRPKILIGEWATREGAPTTNMLGALGDAAFMTGMERNADIISMASYAPLFVNVNKGGMQWRSDLIGYDGLTSYGSPSYYAQKMFSEYLGTASLPLSAEGVPMQSWTPAERKNEAPKPPRDIPSLYFSATRDAQKGELYIKVVNTVATPQEVRIELDGAKQVLPTGGKVVLAAAAPDETNSIADPKHIVPVESPASGFAPSFSQTFAPYSVTVLKIALNPY</sequence>
<organism evidence="9 10">
    <name type="scientific">Massilia terrae</name>
    <dbReference type="NCBI Taxonomy" id="1811224"/>
    <lineage>
        <taxon>Bacteria</taxon>
        <taxon>Pseudomonadati</taxon>
        <taxon>Pseudomonadota</taxon>
        <taxon>Betaproteobacteria</taxon>
        <taxon>Burkholderiales</taxon>
        <taxon>Oxalobacteraceae</taxon>
        <taxon>Telluria group</taxon>
        <taxon>Massilia</taxon>
    </lineage>
</organism>
<dbReference type="Pfam" id="PF22848">
    <property type="entry name" value="ASD1_dom"/>
    <property type="match status" value="1"/>
</dbReference>
<reference evidence="9 10" key="1">
    <citation type="submission" date="2022-08" db="EMBL/GenBank/DDBJ databases">
        <title>Reclassification of Massilia species as members of the genera Telluria, Duganella, Pseudoduganella, Mokoshia gen. nov. and Zemynaea gen. nov. using orthogonal and non-orthogonal genome-based approaches.</title>
        <authorList>
            <person name="Bowman J.P."/>
        </authorList>
    </citation>
    <scope>NUCLEOTIDE SEQUENCE [LARGE SCALE GENOMIC DNA]</scope>
    <source>
        <strain evidence="9 10">JCM 31606</strain>
    </source>
</reference>
<dbReference type="SUPFAM" id="SSF51011">
    <property type="entry name" value="Glycosyl hydrolase domain"/>
    <property type="match status" value="1"/>
</dbReference>
<dbReference type="Gene3D" id="2.60.40.1180">
    <property type="entry name" value="Golgi alpha-mannosidase II"/>
    <property type="match status" value="1"/>
</dbReference>
<feature type="domain" description="Alpha-L-arabinofuranosidase C-terminal" evidence="8">
    <location>
        <begin position="464"/>
        <end position="665"/>
    </location>
</feature>
<dbReference type="Proteomes" id="UP001204621">
    <property type="component" value="Unassembled WGS sequence"/>
</dbReference>
<dbReference type="PANTHER" id="PTHR31776:SF0">
    <property type="entry name" value="ALPHA-L-ARABINOFURANOSIDASE 1"/>
    <property type="match status" value="1"/>
</dbReference>
<keyword evidence="10" id="KW-1185">Reference proteome</keyword>
<dbReference type="Pfam" id="PF06964">
    <property type="entry name" value="Alpha-L-AF_C"/>
    <property type="match status" value="1"/>
</dbReference>
<dbReference type="InterPro" id="IPR008979">
    <property type="entry name" value="Galactose-bd-like_sf"/>
</dbReference>
<proteinExistence type="inferred from homology"/>
<comment type="caution">
    <text evidence="9">The sequence shown here is derived from an EMBL/GenBank/DDBJ whole genome shotgun (WGS) entry which is preliminary data.</text>
</comment>
<dbReference type="InterPro" id="IPR055235">
    <property type="entry name" value="ASD1_cat"/>
</dbReference>
<evidence type="ECO:0000256" key="5">
    <source>
        <dbReference type="ARBA" id="ARBA00022801"/>
    </source>
</evidence>
<protein>
    <recommendedName>
        <fullName evidence="3">non-reducing end alpha-L-arabinofuranosidase</fullName>
        <ecNumber evidence="3">3.2.1.55</ecNumber>
    </recommendedName>
</protein>
<evidence type="ECO:0000259" key="8">
    <source>
        <dbReference type="SMART" id="SM00813"/>
    </source>
</evidence>
<evidence type="ECO:0000313" key="10">
    <source>
        <dbReference type="Proteomes" id="UP001204621"/>
    </source>
</evidence>
<comment type="similarity">
    <text evidence="2">Belongs to the glycosyl hydrolase 51 family.</text>
</comment>
<evidence type="ECO:0000256" key="1">
    <source>
        <dbReference type="ARBA" id="ARBA00001462"/>
    </source>
</evidence>
<accession>A0ABT2CTX9</accession>
<evidence type="ECO:0000256" key="3">
    <source>
        <dbReference type="ARBA" id="ARBA00012670"/>
    </source>
</evidence>
<dbReference type="SUPFAM" id="SSF49785">
    <property type="entry name" value="Galactose-binding domain-like"/>
    <property type="match status" value="1"/>
</dbReference>
<feature type="chain" id="PRO_5045287811" description="non-reducing end alpha-L-arabinofuranosidase" evidence="7">
    <location>
        <begin position="33"/>
        <end position="676"/>
    </location>
</feature>
<dbReference type="Gene3D" id="3.20.20.80">
    <property type="entry name" value="Glycosidases"/>
    <property type="match status" value="1"/>
</dbReference>
<dbReference type="SUPFAM" id="SSF51445">
    <property type="entry name" value="(Trans)glycosidases"/>
    <property type="match status" value="1"/>
</dbReference>
<dbReference type="EMBL" id="JANUGU010000001">
    <property type="protein sequence ID" value="MCS0657431.1"/>
    <property type="molecule type" value="Genomic_DNA"/>
</dbReference>
<evidence type="ECO:0000256" key="7">
    <source>
        <dbReference type="SAM" id="SignalP"/>
    </source>
</evidence>
<evidence type="ECO:0000313" key="9">
    <source>
        <dbReference type="EMBL" id="MCS0657431.1"/>
    </source>
</evidence>
<evidence type="ECO:0000256" key="4">
    <source>
        <dbReference type="ARBA" id="ARBA00022729"/>
    </source>
</evidence>
<evidence type="ECO:0000256" key="6">
    <source>
        <dbReference type="ARBA" id="ARBA00023180"/>
    </source>
</evidence>
<dbReference type="SMART" id="SM00813">
    <property type="entry name" value="Alpha-L-AF_C"/>
    <property type="match status" value="1"/>
</dbReference>
<comment type="catalytic activity">
    <reaction evidence="1">
        <text>Hydrolysis of terminal non-reducing alpha-L-arabinofuranoside residues in alpha-L-arabinosides.</text>
        <dbReference type="EC" id="3.2.1.55"/>
    </reaction>
</comment>
<dbReference type="InterPro" id="IPR010720">
    <property type="entry name" value="Alpha-L-AF_C"/>
</dbReference>
<dbReference type="InterPro" id="IPR013780">
    <property type="entry name" value="Glyco_hydro_b"/>
</dbReference>
<dbReference type="RefSeq" id="WP_258810574.1">
    <property type="nucleotide sequence ID" value="NZ_JANUGU010000001.1"/>
</dbReference>
<feature type="signal peptide" evidence="7">
    <location>
        <begin position="1"/>
        <end position="32"/>
    </location>
</feature>
<gene>
    <name evidence="9" type="ORF">NX778_05060</name>
</gene>
<keyword evidence="4 7" id="KW-0732">Signal</keyword>
<evidence type="ECO:0000256" key="2">
    <source>
        <dbReference type="ARBA" id="ARBA00007186"/>
    </source>
</evidence>
<name>A0ABT2CTX9_9BURK</name>
<keyword evidence="6" id="KW-0325">Glycoprotein</keyword>
<dbReference type="Pfam" id="PF02018">
    <property type="entry name" value="CBM_4_9"/>
    <property type="match status" value="1"/>
</dbReference>
<dbReference type="EC" id="3.2.1.55" evidence="3"/>
<dbReference type="PANTHER" id="PTHR31776">
    <property type="entry name" value="ALPHA-L-ARABINOFURANOSIDASE 1"/>
    <property type="match status" value="1"/>
</dbReference>
<dbReference type="Gene3D" id="2.60.120.260">
    <property type="entry name" value="Galactose-binding domain-like"/>
    <property type="match status" value="1"/>
</dbReference>
<dbReference type="InterPro" id="IPR017853">
    <property type="entry name" value="GH"/>
</dbReference>
<keyword evidence="5" id="KW-0378">Hydrolase</keyword>
<dbReference type="InterPro" id="IPR051563">
    <property type="entry name" value="Glycosyl_Hydrolase_51"/>
</dbReference>